<dbReference type="RefSeq" id="WP_179500426.1">
    <property type="nucleotide sequence ID" value="NZ_JACCAA010000001.1"/>
</dbReference>
<protein>
    <recommendedName>
        <fullName evidence="3">DUF4062 domain-containing protein</fullName>
    </recommendedName>
</protein>
<evidence type="ECO:0000313" key="2">
    <source>
        <dbReference type="Proteomes" id="UP000540656"/>
    </source>
</evidence>
<evidence type="ECO:0008006" key="3">
    <source>
        <dbReference type="Google" id="ProtNLM"/>
    </source>
</evidence>
<keyword evidence="2" id="KW-1185">Reference proteome</keyword>
<accession>A0A7Y9RYK5</accession>
<proteinExistence type="predicted"/>
<dbReference type="AlphaFoldDB" id="A0A7Y9RYK5"/>
<dbReference type="EMBL" id="JACCAA010000001">
    <property type="protein sequence ID" value="NYG57108.1"/>
    <property type="molecule type" value="Genomic_DNA"/>
</dbReference>
<name>A0A7Y9RYK5_9ACTN</name>
<sequence length="283" mass="30522">MTFSANVLRVLIASPSDTAELRDAVEHALHGWNGDRSAASSVVLLPRRWETNAVPELTGEDGQTVINRQLVDEADVVIGIFHSKLGQETPRYASGTAEELHEAKDAGKRVHVYFSSMPIDRAHVNPQALATLEAFKNEIEKLGLYGSFDTPGSLKDQVRRAIEADIVALKLGAPIDTRNPVREGAALQARAVKAGTSYQLNLRNTGDTDAEDISFELTPTGDDPDSEAPMILTDPGPFTLPRHGGEISVPVILSWGTASHVTISFEWSEAGVAKASSHTVSFF</sequence>
<comment type="caution">
    <text evidence="1">The sequence shown here is derived from an EMBL/GenBank/DDBJ whole genome shotgun (WGS) entry which is preliminary data.</text>
</comment>
<evidence type="ECO:0000313" key="1">
    <source>
        <dbReference type="EMBL" id="NYG57108.1"/>
    </source>
</evidence>
<gene>
    <name evidence="1" type="ORF">BJ980_000031</name>
</gene>
<organism evidence="1 2">
    <name type="scientific">Nocardioides daedukensis</name>
    <dbReference type="NCBI Taxonomy" id="634462"/>
    <lineage>
        <taxon>Bacteria</taxon>
        <taxon>Bacillati</taxon>
        <taxon>Actinomycetota</taxon>
        <taxon>Actinomycetes</taxon>
        <taxon>Propionibacteriales</taxon>
        <taxon>Nocardioidaceae</taxon>
        <taxon>Nocardioides</taxon>
    </lineage>
</organism>
<dbReference type="Proteomes" id="UP000540656">
    <property type="component" value="Unassembled WGS sequence"/>
</dbReference>
<reference evidence="1 2" key="1">
    <citation type="submission" date="2020-07" db="EMBL/GenBank/DDBJ databases">
        <title>Sequencing the genomes of 1000 actinobacteria strains.</title>
        <authorList>
            <person name="Klenk H.-P."/>
        </authorList>
    </citation>
    <scope>NUCLEOTIDE SEQUENCE [LARGE SCALE GENOMIC DNA]</scope>
    <source>
        <strain evidence="1 2">DSM 23819</strain>
    </source>
</reference>